<dbReference type="Proteomes" id="UP000268094">
    <property type="component" value="Unassembled WGS sequence"/>
</dbReference>
<name>A0A3A8JLC2_9BACT</name>
<gene>
    <name evidence="1" type="ORF">D7V88_05460</name>
</gene>
<sequence>MSLKIPASATIDALKTHQSLSPVEQRMLQGLTGDDLKRAKAQLMLQKQQETVSFVSNLFKGDTTLQVIGNLK</sequence>
<dbReference type="EMBL" id="RAVZ01000022">
    <property type="protein sequence ID" value="RKG92610.1"/>
    <property type="molecule type" value="Genomic_DNA"/>
</dbReference>
<evidence type="ECO:0000313" key="2">
    <source>
        <dbReference type="Proteomes" id="UP000268094"/>
    </source>
</evidence>
<proteinExistence type="predicted"/>
<dbReference type="OrthoDB" id="5523757at2"/>
<accession>A0A3A8JLC2</accession>
<dbReference type="RefSeq" id="WP_120539534.1">
    <property type="nucleotide sequence ID" value="NZ_RAVZ01000022.1"/>
</dbReference>
<dbReference type="AlphaFoldDB" id="A0A3A8JLC2"/>
<keyword evidence="2" id="KW-1185">Reference proteome</keyword>
<evidence type="ECO:0000313" key="1">
    <source>
        <dbReference type="EMBL" id="RKG92610.1"/>
    </source>
</evidence>
<organism evidence="1 2">
    <name type="scientific">Corallococcus terminator</name>
    <dbReference type="NCBI Taxonomy" id="2316733"/>
    <lineage>
        <taxon>Bacteria</taxon>
        <taxon>Pseudomonadati</taxon>
        <taxon>Myxococcota</taxon>
        <taxon>Myxococcia</taxon>
        <taxon>Myxococcales</taxon>
        <taxon>Cystobacterineae</taxon>
        <taxon>Myxococcaceae</taxon>
        <taxon>Corallococcus</taxon>
    </lineage>
</organism>
<comment type="caution">
    <text evidence="1">The sequence shown here is derived from an EMBL/GenBank/DDBJ whole genome shotgun (WGS) entry which is preliminary data.</text>
</comment>
<reference evidence="2" key="1">
    <citation type="submission" date="2018-09" db="EMBL/GenBank/DDBJ databases">
        <authorList>
            <person name="Livingstone P.G."/>
            <person name="Whitworth D.E."/>
        </authorList>
    </citation>
    <scope>NUCLEOTIDE SEQUENCE [LARGE SCALE GENOMIC DNA]</scope>
    <source>
        <strain evidence="2">CA054A</strain>
    </source>
</reference>
<protein>
    <submittedName>
        <fullName evidence="1">Uncharacterized protein</fullName>
    </submittedName>
</protein>